<organism evidence="2 3">
    <name type="scientific">Bradyrhizobium valentinum</name>
    <dbReference type="NCBI Taxonomy" id="1518501"/>
    <lineage>
        <taxon>Bacteria</taxon>
        <taxon>Pseudomonadati</taxon>
        <taxon>Pseudomonadota</taxon>
        <taxon>Alphaproteobacteria</taxon>
        <taxon>Hyphomicrobiales</taxon>
        <taxon>Nitrobacteraceae</taxon>
        <taxon>Bradyrhizobium</taxon>
    </lineage>
</organism>
<accession>A0A0R3LUB5</accession>
<keyword evidence="3" id="KW-1185">Reference proteome</keyword>
<dbReference type="Proteomes" id="UP000051913">
    <property type="component" value="Unassembled WGS sequence"/>
</dbReference>
<evidence type="ECO:0000313" key="3">
    <source>
        <dbReference type="Proteomes" id="UP000051913"/>
    </source>
</evidence>
<evidence type="ECO:0000313" key="2">
    <source>
        <dbReference type="EMBL" id="KRR05583.1"/>
    </source>
</evidence>
<dbReference type="GO" id="GO:0015969">
    <property type="term" value="P:guanosine tetraphosphate metabolic process"/>
    <property type="evidence" value="ECO:0007669"/>
    <property type="project" value="InterPro"/>
</dbReference>
<dbReference type="STRING" id="1518501.CQ10_13840"/>
<reference evidence="2 3" key="1">
    <citation type="submission" date="2014-03" db="EMBL/GenBank/DDBJ databases">
        <title>Bradyrhizobium valentinum sp. nov., isolated from effective nodules of Lupinus mariae-josephae, a lupine endemic of basic-lime soils in Eastern Spain.</title>
        <authorList>
            <person name="Duran D."/>
            <person name="Rey L."/>
            <person name="Navarro A."/>
            <person name="Busquets A."/>
            <person name="Imperial J."/>
            <person name="Ruiz-Argueso T."/>
        </authorList>
    </citation>
    <scope>NUCLEOTIDE SEQUENCE [LARGE SCALE GENOMIC DNA]</scope>
    <source>
        <strain evidence="2 3">LmjM3</strain>
    </source>
</reference>
<protein>
    <recommendedName>
        <fullName evidence="1">RelA/SpoT domain-containing protein</fullName>
    </recommendedName>
</protein>
<dbReference type="PANTHER" id="PTHR47837:SF1">
    <property type="entry name" value="GTP PYROPHOSPHOKINASE YJBM"/>
    <property type="match status" value="1"/>
</dbReference>
<name>A0A0R3LUB5_9BRAD</name>
<feature type="domain" description="RelA/SpoT" evidence="1">
    <location>
        <begin position="40"/>
        <end position="170"/>
    </location>
</feature>
<dbReference type="EMBL" id="LLXX01000118">
    <property type="protein sequence ID" value="KRR05583.1"/>
    <property type="molecule type" value="Genomic_DNA"/>
</dbReference>
<dbReference type="SUPFAM" id="SSF81301">
    <property type="entry name" value="Nucleotidyltransferase"/>
    <property type="match status" value="1"/>
</dbReference>
<dbReference type="RefSeq" id="WP_057851539.1">
    <property type="nucleotide sequence ID" value="NZ_LLXX01000118.1"/>
</dbReference>
<dbReference type="OrthoDB" id="9801824at2"/>
<dbReference type="PANTHER" id="PTHR47837">
    <property type="entry name" value="GTP PYROPHOSPHOKINASE YJBM"/>
    <property type="match status" value="1"/>
</dbReference>
<dbReference type="InterPro" id="IPR007685">
    <property type="entry name" value="RelA_SpoT"/>
</dbReference>
<dbReference type="Gene3D" id="3.30.460.10">
    <property type="entry name" value="Beta Polymerase, domain 2"/>
    <property type="match status" value="1"/>
</dbReference>
<gene>
    <name evidence="2" type="ORF">CP49_03675</name>
</gene>
<proteinExistence type="predicted"/>
<dbReference type="InterPro" id="IPR052366">
    <property type="entry name" value="GTP_Pyrophosphokinase"/>
</dbReference>
<dbReference type="CDD" id="cd05399">
    <property type="entry name" value="NT_Rel-Spo_like"/>
    <property type="match status" value="1"/>
</dbReference>
<sequence length="203" mass="23060">MIDREVYLRLEHIESECVASLKHYLSSRLAQEGVALIVQSRIKSPASVEHKLRNRRLMRGHPAGDKSPSEFVNDFLGIRVVLPHVGQLEKAAELLMEWIAQNKRLGLISAANYFGKPASELYRSYHLDLRFDLDAELCDKVGAEIQVTTYLQNFFNEISHQLSYRQIADRPGVASLLTRVASDLRHLDDDVAALFNHSTKEGY</sequence>
<dbReference type="AlphaFoldDB" id="A0A0R3LUB5"/>
<dbReference type="InterPro" id="IPR043519">
    <property type="entry name" value="NT_sf"/>
</dbReference>
<evidence type="ECO:0000259" key="1">
    <source>
        <dbReference type="SMART" id="SM00954"/>
    </source>
</evidence>
<comment type="caution">
    <text evidence="2">The sequence shown here is derived from an EMBL/GenBank/DDBJ whole genome shotgun (WGS) entry which is preliminary data.</text>
</comment>
<dbReference type="Pfam" id="PF04607">
    <property type="entry name" value="RelA_SpoT"/>
    <property type="match status" value="1"/>
</dbReference>
<dbReference type="SMART" id="SM00954">
    <property type="entry name" value="RelA_SpoT"/>
    <property type="match status" value="1"/>
</dbReference>